<protein>
    <recommendedName>
        <fullName evidence="2">Retroviral polymerase SH3-like domain-containing protein</fullName>
    </recommendedName>
</protein>
<dbReference type="AlphaFoldDB" id="A0A8T1CI85"/>
<dbReference type="InterPro" id="IPR057670">
    <property type="entry name" value="SH3_retrovirus"/>
</dbReference>
<sequence>MKLENKRFRCMFLEYVENVKGYRVFDLERSKLPEQGTVIHVTKDSDEAVVPHPVERQPVMDELMEAVQKPVADVKMDVVERFPSAVAPTGTPCSDRTETGRVPLTAPSFPGRPFGV</sequence>
<dbReference type="Proteomes" id="UP000774804">
    <property type="component" value="Unassembled WGS sequence"/>
</dbReference>
<dbReference type="Pfam" id="PF25597">
    <property type="entry name" value="SH3_retrovirus"/>
    <property type="match status" value="1"/>
</dbReference>
<comment type="caution">
    <text evidence="3">The sequence shown here is derived from an EMBL/GenBank/DDBJ whole genome shotgun (WGS) entry which is preliminary data.</text>
</comment>
<feature type="domain" description="Retroviral polymerase SH3-like" evidence="2">
    <location>
        <begin position="2"/>
        <end position="32"/>
    </location>
</feature>
<dbReference type="Proteomes" id="UP000697107">
    <property type="component" value="Unassembled WGS sequence"/>
</dbReference>
<evidence type="ECO:0000256" key="1">
    <source>
        <dbReference type="SAM" id="MobiDB-lite"/>
    </source>
</evidence>
<evidence type="ECO:0000313" key="3">
    <source>
        <dbReference type="EMBL" id="KAG2921674.1"/>
    </source>
</evidence>
<evidence type="ECO:0000313" key="5">
    <source>
        <dbReference type="Proteomes" id="UP000774804"/>
    </source>
</evidence>
<name>A0A8T1CI85_9STRA</name>
<feature type="region of interest" description="Disordered" evidence="1">
    <location>
        <begin position="85"/>
        <end position="116"/>
    </location>
</feature>
<proteinExistence type="predicted"/>
<organism evidence="3 5">
    <name type="scientific">Phytophthora cactorum</name>
    <dbReference type="NCBI Taxonomy" id="29920"/>
    <lineage>
        <taxon>Eukaryota</taxon>
        <taxon>Sar</taxon>
        <taxon>Stramenopiles</taxon>
        <taxon>Oomycota</taxon>
        <taxon>Peronosporomycetes</taxon>
        <taxon>Peronosporales</taxon>
        <taxon>Peronosporaceae</taxon>
        <taxon>Phytophthora</taxon>
    </lineage>
</organism>
<dbReference type="EMBL" id="RCML01000140">
    <property type="protein sequence ID" value="KAG2989088.1"/>
    <property type="molecule type" value="Genomic_DNA"/>
</dbReference>
<dbReference type="EMBL" id="RCMI01000260">
    <property type="protein sequence ID" value="KAG2921674.1"/>
    <property type="molecule type" value="Genomic_DNA"/>
</dbReference>
<evidence type="ECO:0000313" key="4">
    <source>
        <dbReference type="EMBL" id="KAG2989088.1"/>
    </source>
</evidence>
<evidence type="ECO:0000259" key="2">
    <source>
        <dbReference type="Pfam" id="PF25597"/>
    </source>
</evidence>
<gene>
    <name evidence="3" type="ORF">PC115_g9452</name>
    <name evidence="4" type="ORF">PC118_g6358</name>
</gene>
<reference evidence="3" key="1">
    <citation type="submission" date="2018-10" db="EMBL/GenBank/DDBJ databases">
        <title>Effector identification in a new, highly contiguous assembly of the strawberry crown rot pathogen Phytophthora cactorum.</title>
        <authorList>
            <person name="Armitage A.D."/>
            <person name="Nellist C.F."/>
            <person name="Bates H."/>
            <person name="Vickerstaff R.J."/>
            <person name="Harrison R.J."/>
        </authorList>
    </citation>
    <scope>NUCLEOTIDE SEQUENCE</scope>
    <source>
        <strain evidence="3">4032</strain>
        <strain evidence="4">P415</strain>
    </source>
</reference>
<accession>A0A8T1CI85</accession>